<feature type="compositionally biased region" description="Polar residues" evidence="1">
    <location>
        <begin position="90"/>
        <end position="104"/>
    </location>
</feature>
<name>A0A9D4Z6W3_ADICA</name>
<evidence type="ECO:0000313" key="3">
    <source>
        <dbReference type="Proteomes" id="UP000886520"/>
    </source>
</evidence>
<dbReference type="EMBL" id="JABFUD020000021">
    <property type="protein sequence ID" value="KAI5063654.1"/>
    <property type="molecule type" value="Genomic_DNA"/>
</dbReference>
<feature type="compositionally biased region" description="Polar residues" evidence="1">
    <location>
        <begin position="55"/>
        <end position="71"/>
    </location>
</feature>
<organism evidence="2 3">
    <name type="scientific">Adiantum capillus-veneris</name>
    <name type="common">Maidenhair fern</name>
    <dbReference type="NCBI Taxonomy" id="13818"/>
    <lineage>
        <taxon>Eukaryota</taxon>
        <taxon>Viridiplantae</taxon>
        <taxon>Streptophyta</taxon>
        <taxon>Embryophyta</taxon>
        <taxon>Tracheophyta</taxon>
        <taxon>Polypodiopsida</taxon>
        <taxon>Polypodiidae</taxon>
        <taxon>Polypodiales</taxon>
        <taxon>Pteridineae</taxon>
        <taxon>Pteridaceae</taxon>
        <taxon>Vittarioideae</taxon>
        <taxon>Adiantum</taxon>
    </lineage>
</organism>
<protein>
    <submittedName>
        <fullName evidence="2">Uncharacterized protein</fullName>
    </submittedName>
</protein>
<sequence>MPNTLFFCEVGGAGSNKGESNGQQIYDEFGSEVLPNKVDLVAEFGHVCSYMVSWSETNSESNQKGQSNESTDVPALEAKVNTTLQELPNVCQHQSSPGIKSNSPGHERTANTKNHFMQ</sequence>
<evidence type="ECO:0000256" key="1">
    <source>
        <dbReference type="SAM" id="MobiDB-lite"/>
    </source>
</evidence>
<feature type="region of interest" description="Disordered" evidence="1">
    <location>
        <begin position="90"/>
        <end position="118"/>
    </location>
</feature>
<reference evidence="2" key="1">
    <citation type="submission" date="2021-01" db="EMBL/GenBank/DDBJ databases">
        <title>Adiantum capillus-veneris genome.</title>
        <authorList>
            <person name="Fang Y."/>
            <person name="Liao Q."/>
        </authorList>
    </citation>
    <scope>NUCLEOTIDE SEQUENCE</scope>
    <source>
        <strain evidence="2">H3</strain>
        <tissue evidence="2">Leaf</tissue>
    </source>
</reference>
<keyword evidence="3" id="KW-1185">Reference proteome</keyword>
<comment type="caution">
    <text evidence="2">The sequence shown here is derived from an EMBL/GenBank/DDBJ whole genome shotgun (WGS) entry which is preliminary data.</text>
</comment>
<dbReference type="AlphaFoldDB" id="A0A9D4Z6W3"/>
<evidence type="ECO:0000313" key="2">
    <source>
        <dbReference type="EMBL" id="KAI5063654.1"/>
    </source>
</evidence>
<gene>
    <name evidence="2" type="ORF">GOP47_0022201</name>
</gene>
<proteinExistence type="predicted"/>
<dbReference type="Proteomes" id="UP000886520">
    <property type="component" value="Chromosome 21"/>
</dbReference>
<accession>A0A9D4Z6W3</accession>
<feature type="region of interest" description="Disordered" evidence="1">
    <location>
        <begin position="55"/>
        <end position="74"/>
    </location>
</feature>